<evidence type="ECO:0000313" key="1">
    <source>
        <dbReference type="EMBL" id="KAF9641805.1"/>
    </source>
</evidence>
<proteinExistence type="predicted"/>
<organism evidence="1 2">
    <name type="scientific">Thelephora ganbajun</name>
    <name type="common">Ganba fungus</name>
    <dbReference type="NCBI Taxonomy" id="370292"/>
    <lineage>
        <taxon>Eukaryota</taxon>
        <taxon>Fungi</taxon>
        <taxon>Dikarya</taxon>
        <taxon>Basidiomycota</taxon>
        <taxon>Agaricomycotina</taxon>
        <taxon>Agaricomycetes</taxon>
        <taxon>Thelephorales</taxon>
        <taxon>Thelephoraceae</taxon>
        <taxon>Thelephora</taxon>
    </lineage>
</organism>
<dbReference type="Proteomes" id="UP000886501">
    <property type="component" value="Unassembled WGS sequence"/>
</dbReference>
<protein>
    <submittedName>
        <fullName evidence="1">Uncharacterized protein</fullName>
    </submittedName>
</protein>
<evidence type="ECO:0000313" key="2">
    <source>
        <dbReference type="Proteomes" id="UP000886501"/>
    </source>
</evidence>
<reference evidence="1" key="1">
    <citation type="submission" date="2019-10" db="EMBL/GenBank/DDBJ databases">
        <authorList>
            <consortium name="DOE Joint Genome Institute"/>
            <person name="Kuo A."/>
            <person name="Miyauchi S."/>
            <person name="Kiss E."/>
            <person name="Drula E."/>
            <person name="Kohler A."/>
            <person name="Sanchez-Garcia M."/>
            <person name="Andreopoulos B."/>
            <person name="Barry K.W."/>
            <person name="Bonito G."/>
            <person name="Buee M."/>
            <person name="Carver A."/>
            <person name="Chen C."/>
            <person name="Cichocki N."/>
            <person name="Clum A."/>
            <person name="Culley D."/>
            <person name="Crous P.W."/>
            <person name="Fauchery L."/>
            <person name="Girlanda M."/>
            <person name="Hayes R."/>
            <person name="Keri Z."/>
            <person name="Labutti K."/>
            <person name="Lipzen A."/>
            <person name="Lombard V."/>
            <person name="Magnuson J."/>
            <person name="Maillard F."/>
            <person name="Morin E."/>
            <person name="Murat C."/>
            <person name="Nolan M."/>
            <person name="Ohm R."/>
            <person name="Pangilinan J."/>
            <person name="Pereira M."/>
            <person name="Perotto S."/>
            <person name="Peter M."/>
            <person name="Riley R."/>
            <person name="Sitrit Y."/>
            <person name="Stielow B."/>
            <person name="Szollosi G."/>
            <person name="Zifcakova L."/>
            <person name="Stursova M."/>
            <person name="Spatafora J.W."/>
            <person name="Tedersoo L."/>
            <person name="Vaario L.-M."/>
            <person name="Yamada A."/>
            <person name="Yan M."/>
            <person name="Wang P."/>
            <person name="Xu J."/>
            <person name="Bruns T."/>
            <person name="Baldrian P."/>
            <person name="Vilgalys R."/>
            <person name="Henrissat B."/>
            <person name="Grigoriev I.V."/>
            <person name="Hibbett D."/>
            <person name="Nagy L.G."/>
            <person name="Martin F.M."/>
        </authorList>
    </citation>
    <scope>NUCLEOTIDE SEQUENCE</scope>
    <source>
        <strain evidence="1">P2</strain>
    </source>
</reference>
<comment type="caution">
    <text evidence="1">The sequence shown here is derived from an EMBL/GenBank/DDBJ whole genome shotgun (WGS) entry which is preliminary data.</text>
</comment>
<accession>A0ACB6YXE7</accession>
<sequence length="93" mass="10795">METDIGNSPSTNRPRKDGWKQPVEINKLPLQYKPIQKLGHYTPRLCFGVAFPKEFIQFRRVVLENNVGNPDELSAMKSFFTLRTLVLPYSRDL</sequence>
<gene>
    <name evidence="1" type="ORF">BDM02DRAFT_3125041</name>
</gene>
<reference evidence="1" key="2">
    <citation type="journal article" date="2020" name="Nat. Commun.">
        <title>Large-scale genome sequencing of mycorrhizal fungi provides insights into the early evolution of symbiotic traits.</title>
        <authorList>
            <person name="Miyauchi S."/>
            <person name="Kiss E."/>
            <person name="Kuo A."/>
            <person name="Drula E."/>
            <person name="Kohler A."/>
            <person name="Sanchez-Garcia M."/>
            <person name="Morin E."/>
            <person name="Andreopoulos B."/>
            <person name="Barry K.W."/>
            <person name="Bonito G."/>
            <person name="Buee M."/>
            <person name="Carver A."/>
            <person name="Chen C."/>
            <person name="Cichocki N."/>
            <person name="Clum A."/>
            <person name="Culley D."/>
            <person name="Crous P.W."/>
            <person name="Fauchery L."/>
            <person name="Girlanda M."/>
            <person name="Hayes R.D."/>
            <person name="Keri Z."/>
            <person name="LaButti K."/>
            <person name="Lipzen A."/>
            <person name="Lombard V."/>
            <person name="Magnuson J."/>
            <person name="Maillard F."/>
            <person name="Murat C."/>
            <person name="Nolan M."/>
            <person name="Ohm R.A."/>
            <person name="Pangilinan J."/>
            <person name="Pereira M.F."/>
            <person name="Perotto S."/>
            <person name="Peter M."/>
            <person name="Pfister S."/>
            <person name="Riley R."/>
            <person name="Sitrit Y."/>
            <person name="Stielow J.B."/>
            <person name="Szollosi G."/>
            <person name="Zifcakova L."/>
            <person name="Stursova M."/>
            <person name="Spatafora J.W."/>
            <person name="Tedersoo L."/>
            <person name="Vaario L.M."/>
            <person name="Yamada A."/>
            <person name="Yan M."/>
            <person name="Wang P."/>
            <person name="Xu J."/>
            <person name="Bruns T."/>
            <person name="Baldrian P."/>
            <person name="Vilgalys R."/>
            <person name="Dunand C."/>
            <person name="Henrissat B."/>
            <person name="Grigoriev I.V."/>
            <person name="Hibbett D."/>
            <person name="Nagy L.G."/>
            <person name="Martin F.M."/>
        </authorList>
    </citation>
    <scope>NUCLEOTIDE SEQUENCE</scope>
    <source>
        <strain evidence="1">P2</strain>
    </source>
</reference>
<keyword evidence="2" id="KW-1185">Reference proteome</keyword>
<dbReference type="EMBL" id="MU119196">
    <property type="protein sequence ID" value="KAF9641805.1"/>
    <property type="molecule type" value="Genomic_DNA"/>
</dbReference>
<name>A0ACB6YXE7_THEGA</name>